<dbReference type="InterPro" id="IPR048769">
    <property type="entry name" value="HepT-like_dom"/>
</dbReference>
<gene>
    <name evidence="2" type="ORF">SBF1_2080003</name>
</gene>
<name>A0A2U3KIL7_9FIRM</name>
<feature type="domain" description="HepT-like" evidence="1">
    <location>
        <begin position="53"/>
        <end position="161"/>
    </location>
</feature>
<dbReference type="Proteomes" id="UP000238916">
    <property type="component" value="Unassembled WGS sequence"/>
</dbReference>
<dbReference type="OrthoDB" id="9792853at2"/>
<dbReference type="Pfam" id="PF20797">
    <property type="entry name" value="HepT-like_2"/>
    <property type="match status" value="1"/>
</dbReference>
<evidence type="ECO:0000259" key="1">
    <source>
        <dbReference type="Pfam" id="PF20797"/>
    </source>
</evidence>
<reference evidence="3" key="1">
    <citation type="submission" date="2018-02" db="EMBL/GenBank/DDBJ databases">
        <authorList>
            <person name="Hausmann B."/>
        </authorList>
    </citation>
    <scope>NUCLEOTIDE SEQUENCE [LARGE SCALE GENOMIC DNA]</scope>
    <source>
        <strain evidence="3">Peat soil MAG SbF1</strain>
    </source>
</reference>
<organism evidence="2 3">
    <name type="scientific">Candidatus Desulfosporosinus infrequens</name>
    <dbReference type="NCBI Taxonomy" id="2043169"/>
    <lineage>
        <taxon>Bacteria</taxon>
        <taxon>Bacillati</taxon>
        <taxon>Bacillota</taxon>
        <taxon>Clostridia</taxon>
        <taxon>Eubacteriales</taxon>
        <taxon>Desulfitobacteriaceae</taxon>
        <taxon>Desulfosporosinus</taxon>
    </lineage>
</organism>
<accession>A0A2U3KIL7</accession>
<protein>
    <recommendedName>
        <fullName evidence="1">HepT-like domain-containing protein</fullName>
    </recommendedName>
</protein>
<evidence type="ECO:0000313" key="3">
    <source>
        <dbReference type="Proteomes" id="UP000238916"/>
    </source>
</evidence>
<evidence type="ECO:0000313" key="2">
    <source>
        <dbReference type="EMBL" id="SPF39508.1"/>
    </source>
</evidence>
<dbReference type="EMBL" id="OMOF01000122">
    <property type="protein sequence ID" value="SPF39508.1"/>
    <property type="molecule type" value="Genomic_DNA"/>
</dbReference>
<dbReference type="AlphaFoldDB" id="A0A2U3KIL7"/>
<proteinExistence type="predicted"/>
<sequence length="171" mass="19815">MTSEEKKRVQYKRLIVDIKDDLDSVQKIAGYINEIAQVLENMQGPVRGADLMACAGYLHHYYTGIESVFERISRVFDGGLTSGGDYHRELLRSMTLEIPDIRPSIISRELAEELDEYRRFRHMFRHSYGSELRWRKMEPLVKGIDSTTKVLVERIFGFVQFVGKLSDSLAH</sequence>